<evidence type="ECO:0000313" key="8">
    <source>
        <dbReference type="Proteomes" id="UP000557857"/>
    </source>
</evidence>
<reference evidence="3 5" key="1">
    <citation type="submission" date="2016-12" db="EMBL/GenBank/DDBJ databases">
        <authorList>
            <person name="Song W.-J."/>
            <person name="Kurnit D.M."/>
        </authorList>
    </citation>
    <scope>NUCLEOTIDE SEQUENCE [LARGE SCALE GENOMIC DNA]</scope>
    <source>
        <strain evidence="3 5">CGB1038-1_S1</strain>
    </source>
</reference>
<evidence type="ECO:0000313" key="2">
    <source>
        <dbReference type="EMBL" id="NMP57266.1"/>
    </source>
</evidence>
<reference evidence="2 8" key="4">
    <citation type="submission" date="2020-04" db="EMBL/GenBank/DDBJ databases">
        <authorList>
            <person name="Abaymova A."/>
            <person name="Teymurazov M."/>
            <person name="Tazyna O."/>
            <person name="Chatushin Y."/>
            <person name="Svetoch E."/>
            <person name="Pereligyn V."/>
            <person name="Pohylenko V."/>
            <person name="Platonov M."/>
            <person name="Kartsev N."/>
            <person name="Skryabin Y."/>
            <person name="Sizova A."/>
            <person name="Solomentsev V."/>
            <person name="Kislichkina A."/>
            <person name="Bogun A."/>
        </authorList>
    </citation>
    <scope>NUCLEOTIDE SEQUENCE [LARGE SCALE GENOMIC DNA]</scope>
    <source>
        <strain evidence="2">SCPM-O-B-8398</strain>
        <strain evidence="8">SCPM-O-B-8398 (E28)</strain>
    </source>
</reference>
<dbReference type="OrthoDB" id="2183731at2"/>
<reference evidence="1 7" key="3">
    <citation type="submission" date="2019-07" db="EMBL/GenBank/DDBJ databases">
        <title>antibiotic susceptibility of plant-derived lactic acid bacteria.</title>
        <authorList>
            <person name="Sugiyama M."/>
            <person name="Noda M."/>
        </authorList>
    </citation>
    <scope>NUCLEOTIDE SEQUENCE [LARGE SCALE GENOMIC DNA]</scope>
    <source>
        <strain evidence="1 7">15-1A</strain>
    </source>
</reference>
<evidence type="ECO:0000313" key="4">
    <source>
        <dbReference type="EMBL" id="PTO36059.1"/>
    </source>
</evidence>
<name>A0A1A6G4M4_ENTMU</name>
<evidence type="ECO:0000313" key="6">
    <source>
        <dbReference type="Proteomes" id="UP000244022"/>
    </source>
</evidence>
<reference evidence="4 6" key="2">
    <citation type="submission" date="2018-03" db="EMBL/GenBank/DDBJ databases">
        <title>Draft genome sequences of four Enterococcus mundtii strains isolated from beef slaughterhouses in Kenya.</title>
        <authorList>
            <person name="Wambui J."/>
            <person name="Stevens M."/>
            <person name="Njage P."/>
            <person name="Stephan R."/>
            <person name="Tasara T."/>
        </authorList>
    </citation>
    <scope>NUCLEOTIDE SEQUENCE [LARGE SCALE GENOMIC DNA]</scope>
    <source>
        <strain evidence="4 6">H18-EM</strain>
    </source>
</reference>
<protein>
    <submittedName>
        <fullName evidence="3">Uncharacterized protein</fullName>
    </submittedName>
</protein>
<evidence type="ECO:0000313" key="7">
    <source>
        <dbReference type="Proteomes" id="UP000509460"/>
    </source>
</evidence>
<gene>
    <name evidence="3" type="ORF">BTN92_11295</name>
    <name evidence="4" type="ORF">C6N14_05085</name>
    <name evidence="1" type="ORF">EM151A_2843</name>
    <name evidence="2" type="ORF">HI921_02110</name>
</gene>
<dbReference type="EMBL" id="MSTR01000011">
    <property type="protein sequence ID" value="ONN42098.1"/>
    <property type="molecule type" value="Genomic_DNA"/>
</dbReference>
<dbReference type="Proteomes" id="UP000509460">
    <property type="component" value="Chromosome"/>
</dbReference>
<dbReference type="RefSeq" id="WP_010735685.1">
    <property type="nucleotide sequence ID" value="NZ_AP019810.1"/>
</dbReference>
<evidence type="ECO:0000313" key="5">
    <source>
        <dbReference type="Proteomes" id="UP000189299"/>
    </source>
</evidence>
<evidence type="ECO:0000313" key="3">
    <source>
        <dbReference type="EMBL" id="ONN42098.1"/>
    </source>
</evidence>
<dbReference type="EMBL" id="AP019810">
    <property type="protein sequence ID" value="BBM16003.1"/>
    <property type="molecule type" value="Genomic_DNA"/>
</dbReference>
<organism evidence="3 5">
    <name type="scientific">Enterococcus mundtii</name>
    <dbReference type="NCBI Taxonomy" id="53346"/>
    <lineage>
        <taxon>Bacteria</taxon>
        <taxon>Bacillati</taxon>
        <taxon>Bacillota</taxon>
        <taxon>Bacilli</taxon>
        <taxon>Lactobacillales</taxon>
        <taxon>Enterococcaceae</taxon>
        <taxon>Enterococcus</taxon>
    </lineage>
</organism>
<dbReference type="Proteomes" id="UP000557857">
    <property type="component" value="Unassembled WGS sequence"/>
</dbReference>
<dbReference type="STRING" id="53346.A5802_000793"/>
<dbReference type="Proteomes" id="UP000189299">
    <property type="component" value="Unassembled WGS sequence"/>
</dbReference>
<dbReference type="AlphaFoldDB" id="A0A1A6G4M4"/>
<sequence length="125" mass="15081">MEDPSTSAQRFLLDLSVEEKSRLYNDLLAIKDVDACMKDRSFYTFRKLRRAAKRQSECRKRTFHYLTQNNHELVIKQIHEQKLFKHHYRLLVTFDQQEFGYTFVETLLNLLHSQHFNLGHQMAYA</sequence>
<dbReference type="EMBL" id="PYGR01000014">
    <property type="protein sequence ID" value="PTO36059.1"/>
    <property type="molecule type" value="Genomic_DNA"/>
</dbReference>
<dbReference type="Proteomes" id="UP000244022">
    <property type="component" value="Unassembled WGS sequence"/>
</dbReference>
<accession>A0A1A6G4M4</accession>
<evidence type="ECO:0000313" key="1">
    <source>
        <dbReference type="EMBL" id="BBM16003.1"/>
    </source>
</evidence>
<dbReference type="EMBL" id="JABCAG010000003">
    <property type="protein sequence ID" value="NMP57266.1"/>
    <property type="molecule type" value="Genomic_DNA"/>
</dbReference>
<proteinExistence type="predicted"/>